<feature type="coiled-coil region" evidence="1">
    <location>
        <begin position="28"/>
        <end position="58"/>
    </location>
</feature>
<dbReference type="AlphaFoldDB" id="A0A9W6FTZ7"/>
<dbReference type="InterPro" id="IPR016024">
    <property type="entry name" value="ARM-type_fold"/>
</dbReference>
<dbReference type="InterPro" id="IPR011989">
    <property type="entry name" value="ARM-like"/>
</dbReference>
<evidence type="ECO:0000256" key="1">
    <source>
        <dbReference type="SAM" id="Coils"/>
    </source>
</evidence>
<dbReference type="Proteomes" id="UP001144372">
    <property type="component" value="Unassembled WGS sequence"/>
</dbReference>
<dbReference type="Gene3D" id="1.25.10.10">
    <property type="entry name" value="Leucine-rich Repeat Variant"/>
    <property type="match status" value="1"/>
</dbReference>
<name>A0A9W6FTZ7_9BACT</name>
<keyword evidence="1" id="KW-0175">Coiled coil</keyword>
<organism evidence="2 3">
    <name type="scientific">Desulforhabdus amnigena</name>
    <dbReference type="NCBI Taxonomy" id="40218"/>
    <lineage>
        <taxon>Bacteria</taxon>
        <taxon>Pseudomonadati</taxon>
        <taxon>Thermodesulfobacteriota</taxon>
        <taxon>Syntrophobacteria</taxon>
        <taxon>Syntrophobacterales</taxon>
        <taxon>Syntrophobacteraceae</taxon>
        <taxon>Desulforhabdus</taxon>
    </lineage>
</organism>
<gene>
    <name evidence="2" type="ORF">DAMNIGENAA_22740</name>
</gene>
<evidence type="ECO:0000313" key="2">
    <source>
        <dbReference type="EMBL" id="GLI34841.1"/>
    </source>
</evidence>
<dbReference type="RefSeq" id="WP_281794267.1">
    <property type="nucleotide sequence ID" value="NZ_BSDR01000001.1"/>
</dbReference>
<dbReference type="Pfam" id="PF02810">
    <property type="entry name" value="SEC-C"/>
    <property type="match status" value="1"/>
</dbReference>
<reference evidence="2" key="1">
    <citation type="submission" date="2022-12" db="EMBL/GenBank/DDBJ databases">
        <title>Reference genome sequencing for broad-spectrum identification of bacterial and archaeal isolates by mass spectrometry.</title>
        <authorList>
            <person name="Sekiguchi Y."/>
            <person name="Tourlousse D.M."/>
        </authorList>
    </citation>
    <scope>NUCLEOTIDE SEQUENCE</scope>
    <source>
        <strain evidence="2">ASRB1</strain>
    </source>
</reference>
<dbReference type="Gene3D" id="3.10.450.50">
    <property type="match status" value="1"/>
</dbReference>
<evidence type="ECO:0008006" key="4">
    <source>
        <dbReference type="Google" id="ProtNLM"/>
    </source>
</evidence>
<dbReference type="Pfam" id="PF13646">
    <property type="entry name" value="HEAT_2"/>
    <property type="match status" value="1"/>
</dbReference>
<comment type="caution">
    <text evidence="2">The sequence shown here is derived from an EMBL/GenBank/DDBJ whole genome shotgun (WGS) entry which is preliminary data.</text>
</comment>
<proteinExistence type="predicted"/>
<accession>A0A9W6FTZ7</accession>
<dbReference type="InterPro" id="IPR004027">
    <property type="entry name" value="SEC_C_motif"/>
</dbReference>
<dbReference type="SUPFAM" id="SSF48371">
    <property type="entry name" value="ARM repeat"/>
    <property type="match status" value="1"/>
</dbReference>
<evidence type="ECO:0000313" key="3">
    <source>
        <dbReference type="Proteomes" id="UP001144372"/>
    </source>
</evidence>
<dbReference type="EMBL" id="BSDR01000001">
    <property type="protein sequence ID" value="GLI34841.1"/>
    <property type="molecule type" value="Genomic_DNA"/>
</dbReference>
<dbReference type="SUPFAM" id="SSF103642">
    <property type="entry name" value="Sec-C motif"/>
    <property type="match status" value="1"/>
</dbReference>
<protein>
    <recommendedName>
        <fullName evidence="4">Zinc chelation protein SecC</fullName>
    </recommendedName>
</protein>
<keyword evidence="3" id="KW-1185">Reference proteome</keyword>
<sequence>MESNQQSPQNPLRPVIELLQGGDPDAIASKYNMSREELEKLLREYQESRRQMALADHLVIHKAGRNDPCPCGSGKKYKKCCLPKHEEARKRMPPDRLQEMEEQAKRKERLEKDVEKGFDLLFSQEFEKAQRLAERLLESYPDEDRLHDITVMTALVQGDYDRAFHIARERWQVAQEEKAYYQENGFHKREGVEKKNLVYFYSPSTWLEKFWIAQRARVYRDLFPSNDDQRLKKLVDGLKAANDPKRFPGRQEEGYEMRRRALAGNLDQLEQEGPSAIPYLLPLTYSFSWASLFIPDLLYAYGSDESILLLAELSMFRFPYFAQKCLVNLEKLGDRAIPVIEKVLSENPAFDELKVGLISVLGNLETPESFRILVSLTEHENPYIVNFVAQALGNHKNPEALPYLEKARERVGELSKIAGAIKDLAGELNR</sequence>